<keyword evidence="7" id="KW-0931">ER-Golgi transport</keyword>
<evidence type="ECO:0000256" key="7">
    <source>
        <dbReference type="ARBA" id="ARBA00022892"/>
    </source>
</evidence>
<dbReference type="GO" id="GO:0005789">
    <property type="term" value="C:endoplasmic reticulum membrane"/>
    <property type="evidence" value="ECO:0007669"/>
    <property type="project" value="UniProtKB-SubCell"/>
</dbReference>
<evidence type="ECO:0000256" key="9">
    <source>
        <dbReference type="ARBA" id="ARBA00022989"/>
    </source>
</evidence>
<evidence type="ECO:0000256" key="2">
    <source>
        <dbReference type="ARBA" id="ARBA00022448"/>
    </source>
</evidence>
<proteinExistence type="predicted"/>
<evidence type="ECO:0000256" key="11">
    <source>
        <dbReference type="SAM" id="MobiDB-lite"/>
    </source>
</evidence>
<dbReference type="SUPFAM" id="SSF50978">
    <property type="entry name" value="WD40 repeat-like"/>
    <property type="match status" value="1"/>
</dbReference>
<dbReference type="InterPro" id="IPR045260">
    <property type="entry name" value="Sec12-like"/>
</dbReference>
<dbReference type="GO" id="GO:0003400">
    <property type="term" value="P:regulation of COPII vesicle coating"/>
    <property type="evidence" value="ECO:0007669"/>
    <property type="project" value="TreeGrafter"/>
</dbReference>
<evidence type="ECO:0000256" key="6">
    <source>
        <dbReference type="ARBA" id="ARBA00022824"/>
    </source>
</evidence>
<dbReference type="PANTHER" id="PTHR23284">
    <property type="entry name" value="PROLACTIN REGULATORY ELEMENT BINDING PROTEIN"/>
    <property type="match status" value="1"/>
</dbReference>
<dbReference type="GO" id="GO:0005085">
    <property type="term" value="F:guanyl-nucleotide exchange factor activity"/>
    <property type="evidence" value="ECO:0007669"/>
    <property type="project" value="InterPro"/>
</dbReference>
<protein>
    <submittedName>
        <fullName evidence="13">WD_REPEATS_REGION domain-containing protein</fullName>
    </submittedName>
</protein>
<evidence type="ECO:0000256" key="1">
    <source>
        <dbReference type="ARBA" id="ARBA00004389"/>
    </source>
</evidence>
<dbReference type="InterPro" id="IPR036322">
    <property type="entry name" value="WD40_repeat_dom_sf"/>
</dbReference>
<evidence type="ECO:0000256" key="8">
    <source>
        <dbReference type="ARBA" id="ARBA00022927"/>
    </source>
</evidence>
<keyword evidence="8" id="KW-0653">Protein transport</keyword>
<sequence length="620" mass="69455">MFSQQKFSEIAADSSIPAYCIKTLGSRHVIIGGGGGSAKTGVLNKLELYLLTYENEFNFKSLTTIGSPKKLIARLNCCINTCDFANMNLDCIVLNNQPEKGCYLLAVGQDKFCTLYKTTGFCLGDETNGGGLSLNFNSLFRIETDKQMDGDSYQKCVRLFRAKDIPNQIKMVTAGTDGYVRCWSITADLLENSSSKYSSTDIPNILDNFLPELEIETGKGSIEEIDVSDCGKILATVLGQSTILWSLNSNNDNEPRLLTLPTDNGPEEINTKKFKVRSLRFTSLDKSGKHSIFITIHNQRVRSSKEVSCIALWDFNKEILNCKIIKWKKACNEAISCIELSECNKFIGIGTMSGSIGIFDTQTLNQLLFLRSVHSSFVTALSFFSQRTYDAKDLGRIGGGDDRKGHCFLPGICANSRTSIISISVDKRIIIILQLKFAWNYCNNSPLCGVLEIQRAKMLSQLNINVVNNTPTSAPRNINIVKQSQKSVGRTIDFGVDDGEENDLALRNKKMEGEQKQNNLKTEKAEKNGKIINENKLKQTKEKKTTSTHVNPDPDMRFTYLGNGKPDLYEDTFIRLLEKESFEKLEDDWPHNSDLKANDNFDIFEQLDDEYENGYSNLVI</sequence>
<evidence type="ECO:0000313" key="13">
    <source>
        <dbReference type="WBParaSite" id="Minc3s05761g38794"/>
    </source>
</evidence>
<dbReference type="Proteomes" id="UP000887563">
    <property type="component" value="Unplaced"/>
</dbReference>
<keyword evidence="4" id="KW-0812">Transmembrane</keyword>
<feature type="region of interest" description="Disordered" evidence="11">
    <location>
        <begin position="509"/>
        <end position="533"/>
    </location>
</feature>
<dbReference type="WBParaSite" id="Minc3s05761g38794">
    <property type="protein sequence ID" value="Minc3s05761g38794"/>
    <property type="gene ID" value="Minc3s05761g38794"/>
</dbReference>
<keyword evidence="3" id="KW-0853">WD repeat</keyword>
<dbReference type="GO" id="GO:0006888">
    <property type="term" value="P:endoplasmic reticulum to Golgi vesicle-mediated transport"/>
    <property type="evidence" value="ECO:0007669"/>
    <property type="project" value="TreeGrafter"/>
</dbReference>
<evidence type="ECO:0000313" key="12">
    <source>
        <dbReference type="Proteomes" id="UP000887563"/>
    </source>
</evidence>
<keyword evidence="5" id="KW-0677">Repeat</keyword>
<organism evidence="12 13">
    <name type="scientific">Meloidogyne incognita</name>
    <name type="common">Southern root-knot nematode worm</name>
    <name type="synonym">Oxyuris incognita</name>
    <dbReference type="NCBI Taxonomy" id="6306"/>
    <lineage>
        <taxon>Eukaryota</taxon>
        <taxon>Metazoa</taxon>
        <taxon>Ecdysozoa</taxon>
        <taxon>Nematoda</taxon>
        <taxon>Chromadorea</taxon>
        <taxon>Rhabditida</taxon>
        <taxon>Tylenchina</taxon>
        <taxon>Tylenchomorpha</taxon>
        <taxon>Tylenchoidea</taxon>
        <taxon>Meloidogynidae</taxon>
        <taxon>Meloidogyninae</taxon>
        <taxon>Meloidogyne</taxon>
        <taxon>Meloidogyne incognita group</taxon>
    </lineage>
</organism>
<dbReference type="PANTHER" id="PTHR23284:SF0">
    <property type="entry name" value="PROLACTIN REGULATORY ELEMENT-BINDING PROTEIN"/>
    <property type="match status" value="1"/>
</dbReference>
<dbReference type="InterPro" id="IPR015943">
    <property type="entry name" value="WD40/YVTN_repeat-like_dom_sf"/>
</dbReference>
<name>A0A914NEI0_MELIC</name>
<keyword evidence="12" id="KW-1185">Reference proteome</keyword>
<dbReference type="GO" id="GO:0015031">
    <property type="term" value="P:protein transport"/>
    <property type="evidence" value="ECO:0007669"/>
    <property type="project" value="UniProtKB-KW"/>
</dbReference>
<accession>A0A914NEI0</accession>
<dbReference type="AlphaFoldDB" id="A0A914NEI0"/>
<comment type="subcellular location">
    <subcellularLocation>
        <location evidence="1">Endoplasmic reticulum membrane</location>
        <topology evidence="1">Single-pass membrane protein</topology>
    </subcellularLocation>
</comment>
<evidence type="ECO:0000256" key="5">
    <source>
        <dbReference type="ARBA" id="ARBA00022737"/>
    </source>
</evidence>
<dbReference type="Gene3D" id="2.130.10.10">
    <property type="entry name" value="YVTN repeat-like/Quinoprotein amine dehydrogenase"/>
    <property type="match status" value="1"/>
</dbReference>
<evidence type="ECO:0000256" key="4">
    <source>
        <dbReference type="ARBA" id="ARBA00022692"/>
    </source>
</evidence>
<keyword evidence="9" id="KW-1133">Transmembrane helix</keyword>
<reference evidence="13" key="1">
    <citation type="submission" date="2022-11" db="UniProtKB">
        <authorList>
            <consortium name="WormBaseParasite"/>
        </authorList>
    </citation>
    <scope>IDENTIFICATION</scope>
</reference>
<keyword evidence="6" id="KW-0256">Endoplasmic reticulum</keyword>
<evidence type="ECO:0000256" key="10">
    <source>
        <dbReference type="ARBA" id="ARBA00023136"/>
    </source>
</evidence>
<keyword evidence="10" id="KW-0472">Membrane</keyword>
<keyword evidence="2" id="KW-0813">Transport</keyword>
<evidence type="ECO:0000256" key="3">
    <source>
        <dbReference type="ARBA" id="ARBA00022574"/>
    </source>
</evidence>